<proteinExistence type="inferred from homology"/>
<evidence type="ECO:0000256" key="1">
    <source>
        <dbReference type="ARBA" id="ARBA00009129"/>
    </source>
</evidence>
<protein>
    <submittedName>
        <fullName evidence="4">CsbD family protein</fullName>
    </submittedName>
</protein>
<dbReference type="PIRSF" id="PIRSF039008">
    <property type="entry name" value="YjbJ"/>
    <property type="match status" value="1"/>
</dbReference>
<dbReference type="InterPro" id="IPR008462">
    <property type="entry name" value="CsbD"/>
</dbReference>
<dbReference type="InterPro" id="IPR050423">
    <property type="entry name" value="UPF0337_stress_rsp"/>
</dbReference>
<reference evidence="4 6" key="3">
    <citation type="submission" date="2020-12" db="EMBL/GenBank/DDBJ databases">
        <title>Enhanced detection system for hospital associated transmission using whole genome sequencing surveillance.</title>
        <authorList>
            <person name="Harrison L.H."/>
            <person name="Van Tyne D."/>
            <person name="Marsh J.W."/>
            <person name="Griffith M.P."/>
            <person name="Snyder D.J."/>
            <person name="Cooper V.S."/>
            <person name="Mustapha M."/>
        </authorList>
    </citation>
    <scope>NUCLEOTIDE SEQUENCE [LARGE SCALE GENOMIC DNA]</scope>
    <source>
        <strain evidence="4 6">PR00195</strain>
    </source>
</reference>
<dbReference type="Proteomes" id="UP000619976">
    <property type="component" value="Unassembled WGS sequence"/>
</dbReference>
<dbReference type="Gene3D" id="1.10.1470.10">
    <property type="entry name" value="YjbJ"/>
    <property type="match status" value="1"/>
</dbReference>
<dbReference type="InterPro" id="IPR036629">
    <property type="entry name" value="YjbJ_sf"/>
</dbReference>
<sequence length="70" mass="8367">MLNNKISGDWNLFKGKVKEKWGKITHDELDVIEGTREQLIGKLQEHYGYTYEEAKKEVLEWEGQNPYPWK</sequence>
<evidence type="ECO:0000313" key="4">
    <source>
        <dbReference type="EMBL" id="MBJ2117423.1"/>
    </source>
</evidence>
<dbReference type="Pfam" id="PF05532">
    <property type="entry name" value="CsbD"/>
    <property type="match status" value="1"/>
</dbReference>
<evidence type="ECO:0000259" key="2">
    <source>
        <dbReference type="Pfam" id="PF05532"/>
    </source>
</evidence>
<evidence type="ECO:0000313" key="3">
    <source>
        <dbReference type="EMBL" id="CRL61423.1"/>
    </source>
</evidence>
<keyword evidence="6" id="KW-1185">Reference proteome</keyword>
<dbReference type="RefSeq" id="WP_006534787.1">
    <property type="nucleotide sequence ID" value="NZ_CAXOKO010000001.1"/>
</dbReference>
<gene>
    <name evidence="3" type="ORF">BN1804_01444</name>
    <name evidence="4" type="ORF">JFQ69_07100</name>
</gene>
<dbReference type="InterPro" id="IPR026042">
    <property type="entry name" value="YjbJ"/>
</dbReference>
<dbReference type="PANTHER" id="PTHR34977:SF1">
    <property type="entry name" value="UPF0337 PROTEIN YJBJ"/>
    <property type="match status" value="1"/>
</dbReference>
<reference evidence="3" key="1">
    <citation type="submission" date="2015-06" db="EMBL/GenBank/DDBJ databases">
        <authorList>
            <person name="Urmite Genomes Urmite Genomes"/>
        </authorList>
    </citation>
    <scope>NUCLEOTIDE SEQUENCE [LARGE SCALE GENOMIC DNA]</scope>
    <source>
        <strain evidence="3">CSUR P1867</strain>
    </source>
</reference>
<evidence type="ECO:0000313" key="5">
    <source>
        <dbReference type="Proteomes" id="UP000183920"/>
    </source>
</evidence>
<accession>A0A379EJQ3</accession>
<accession>A0A0G4Q661</accession>
<dbReference type="Proteomes" id="UP000183920">
    <property type="component" value="Unassembled WGS sequence"/>
</dbReference>
<organism evidence="3 5">
    <name type="scientific">Proteus penneri</name>
    <dbReference type="NCBI Taxonomy" id="102862"/>
    <lineage>
        <taxon>Bacteria</taxon>
        <taxon>Pseudomonadati</taxon>
        <taxon>Pseudomonadota</taxon>
        <taxon>Gammaproteobacteria</taxon>
        <taxon>Enterobacterales</taxon>
        <taxon>Morganellaceae</taxon>
        <taxon>Proteus</taxon>
    </lineage>
</organism>
<reference evidence="5" key="2">
    <citation type="submission" date="2015-06" db="EMBL/GenBank/DDBJ databases">
        <authorList>
            <person name="Urmite Genomes"/>
        </authorList>
    </citation>
    <scope>NUCLEOTIDE SEQUENCE [LARGE SCALE GENOMIC DNA]</scope>
    <source>
        <strain evidence="5">CSUR P1867</strain>
    </source>
</reference>
<dbReference type="PANTHER" id="PTHR34977">
    <property type="entry name" value="UPF0337 PROTEIN YJBJ"/>
    <property type="match status" value="1"/>
</dbReference>
<evidence type="ECO:0000313" key="6">
    <source>
        <dbReference type="Proteomes" id="UP000619976"/>
    </source>
</evidence>
<comment type="similarity">
    <text evidence="1">Belongs to the UPF0337 (CsbD) family.</text>
</comment>
<dbReference type="SUPFAM" id="SSF69047">
    <property type="entry name" value="Hypothetical protein YjbJ"/>
    <property type="match status" value="1"/>
</dbReference>
<dbReference type="AlphaFoldDB" id="A0A0G4Q661"/>
<dbReference type="GeneID" id="76522052"/>
<dbReference type="EMBL" id="JAEKCB010000003">
    <property type="protein sequence ID" value="MBJ2117423.1"/>
    <property type="molecule type" value="Genomic_DNA"/>
</dbReference>
<dbReference type="EMBL" id="CVRY01000003">
    <property type="protein sequence ID" value="CRL61423.1"/>
    <property type="molecule type" value="Genomic_DNA"/>
</dbReference>
<feature type="domain" description="CsbD-like" evidence="2">
    <location>
        <begin position="4"/>
        <end position="56"/>
    </location>
</feature>
<name>A0A0G4Q661_9GAMM</name>